<dbReference type="EMBL" id="JAACJS010000015">
    <property type="protein sequence ID" value="NCI51395.1"/>
    <property type="molecule type" value="Genomic_DNA"/>
</dbReference>
<dbReference type="Proteomes" id="UP000753802">
    <property type="component" value="Unassembled WGS sequence"/>
</dbReference>
<protein>
    <submittedName>
        <fullName evidence="1">Uncharacterized protein</fullName>
    </submittedName>
</protein>
<keyword evidence="2" id="KW-1185">Reference proteome</keyword>
<organism evidence="1 2">
    <name type="scientific">Sediminibacterium roseum</name>
    <dbReference type="NCBI Taxonomy" id="1978412"/>
    <lineage>
        <taxon>Bacteria</taxon>
        <taxon>Pseudomonadati</taxon>
        <taxon>Bacteroidota</taxon>
        <taxon>Chitinophagia</taxon>
        <taxon>Chitinophagales</taxon>
        <taxon>Chitinophagaceae</taxon>
        <taxon>Sediminibacterium</taxon>
    </lineage>
</organism>
<name>A0ABX0A2G2_9BACT</name>
<proteinExistence type="predicted"/>
<reference evidence="1 2" key="1">
    <citation type="submission" date="2020-01" db="EMBL/GenBank/DDBJ databases">
        <title>Genome analysis.</title>
        <authorList>
            <person name="Wu S."/>
            <person name="Wang G."/>
        </authorList>
    </citation>
    <scope>NUCLEOTIDE SEQUENCE [LARGE SCALE GENOMIC DNA]</scope>
    <source>
        <strain evidence="1 2">SYL130</strain>
    </source>
</reference>
<sequence length="219" mass="26038">MTDNNDMLQLFKTALEKEHEREFTEREIKKSFQLLEFFAEVAIDNAMTEAERKKRLETTPRGFHLEGAHTCELCRSIFRNESTWYDAYGIKCINCQSAIDRQIVSPKLHLYPERFYTLYDLEQLFNLDKKLVQRWTKDRILKARIIPKGKRGVHFTLFLVKDNKDFLPPKYLVEPTGIIEEVDGRKEYIFPVQWYRLYKNPIARISKYGIAKYLSVITA</sequence>
<gene>
    <name evidence="1" type="ORF">GWC95_15810</name>
</gene>
<evidence type="ECO:0000313" key="1">
    <source>
        <dbReference type="EMBL" id="NCI51395.1"/>
    </source>
</evidence>
<comment type="caution">
    <text evidence="1">The sequence shown here is derived from an EMBL/GenBank/DDBJ whole genome shotgun (WGS) entry which is preliminary data.</text>
</comment>
<accession>A0ABX0A2G2</accession>
<evidence type="ECO:0000313" key="2">
    <source>
        <dbReference type="Proteomes" id="UP000753802"/>
    </source>
</evidence>
<dbReference type="RefSeq" id="WP_161819679.1">
    <property type="nucleotide sequence ID" value="NZ_JAACJS010000015.1"/>
</dbReference>